<dbReference type="Pfam" id="PF08263">
    <property type="entry name" value="LRRNT_2"/>
    <property type="match status" value="1"/>
</dbReference>
<dbReference type="InterPro" id="IPR053211">
    <property type="entry name" value="DNA_repair-toleration"/>
</dbReference>
<gene>
    <name evidence="6" type="ORF">V8G54_027644</name>
</gene>
<keyword evidence="7" id="KW-1185">Reference proteome</keyword>
<dbReference type="SUPFAM" id="SSF52058">
    <property type="entry name" value="L domain-like"/>
    <property type="match status" value="1"/>
</dbReference>
<evidence type="ECO:0000256" key="1">
    <source>
        <dbReference type="ARBA" id="ARBA00022614"/>
    </source>
</evidence>
<protein>
    <recommendedName>
        <fullName evidence="5">Leucine-rich repeat-containing N-terminal plant-type domain-containing protein</fullName>
    </recommendedName>
</protein>
<dbReference type="PANTHER" id="PTHR48060">
    <property type="entry name" value="DNA DAMAGE-REPAIR/TOLERATION PROTEIN DRT100"/>
    <property type="match status" value="1"/>
</dbReference>
<dbReference type="InterPro" id="IPR013210">
    <property type="entry name" value="LRR_N_plant-typ"/>
</dbReference>
<evidence type="ECO:0000256" key="4">
    <source>
        <dbReference type="SAM" id="SignalP"/>
    </source>
</evidence>
<dbReference type="Proteomes" id="UP001374535">
    <property type="component" value="Chromosome 8"/>
</dbReference>
<evidence type="ECO:0000313" key="7">
    <source>
        <dbReference type="Proteomes" id="UP001374535"/>
    </source>
</evidence>
<proteinExistence type="predicted"/>
<dbReference type="Gene3D" id="3.80.10.10">
    <property type="entry name" value="Ribonuclease Inhibitor"/>
    <property type="match status" value="1"/>
</dbReference>
<feature type="domain" description="Leucine-rich repeat-containing N-terminal plant-type" evidence="5">
    <location>
        <begin position="31"/>
        <end position="70"/>
    </location>
</feature>
<accession>A0AAQ3N180</accession>
<dbReference type="EMBL" id="CP144693">
    <property type="protein sequence ID" value="WVZ01575.1"/>
    <property type="molecule type" value="Genomic_DNA"/>
</dbReference>
<dbReference type="PRINTS" id="PR00019">
    <property type="entry name" value="LEURICHRPT"/>
</dbReference>
<evidence type="ECO:0000313" key="6">
    <source>
        <dbReference type="EMBL" id="WVZ01575.1"/>
    </source>
</evidence>
<feature type="chain" id="PRO_5042948431" description="Leucine-rich repeat-containing N-terminal plant-type domain-containing protein" evidence="4">
    <location>
        <begin position="25"/>
        <end position="315"/>
    </location>
</feature>
<keyword evidence="2 4" id="KW-0732">Signal</keyword>
<dbReference type="InterPro" id="IPR032675">
    <property type="entry name" value="LRR_dom_sf"/>
</dbReference>
<reference evidence="6 7" key="1">
    <citation type="journal article" date="2023" name="Life. Sci Alliance">
        <title>Evolutionary insights into 3D genome organization and epigenetic landscape of Vigna mungo.</title>
        <authorList>
            <person name="Junaid A."/>
            <person name="Singh B."/>
            <person name="Bhatia S."/>
        </authorList>
    </citation>
    <scope>NUCLEOTIDE SEQUENCE [LARGE SCALE GENOMIC DNA]</scope>
    <source>
        <strain evidence="6">Urdbean</strain>
    </source>
</reference>
<dbReference type="AlphaFoldDB" id="A0AAQ3N180"/>
<name>A0AAQ3N180_VIGMU</name>
<feature type="signal peptide" evidence="4">
    <location>
        <begin position="1"/>
        <end position="24"/>
    </location>
</feature>
<evidence type="ECO:0000259" key="5">
    <source>
        <dbReference type="Pfam" id="PF08263"/>
    </source>
</evidence>
<evidence type="ECO:0000256" key="2">
    <source>
        <dbReference type="ARBA" id="ARBA00022729"/>
    </source>
</evidence>
<evidence type="ECO:0000256" key="3">
    <source>
        <dbReference type="ARBA" id="ARBA00022737"/>
    </source>
</evidence>
<keyword evidence="1" id="KW-0433">Leucine-rich repeat</keyword>
<sequence>MEFCGKKAWLVLMGVMVVLCHVLGTNGCFEEERNALLDLKDSYGNESYVLASWLNDPKSNCCSWERVTCSSSSGHIIHLALGNLHTKESGMEVLGFPYGEMGPYISPMRSLNWSLFLPLRELRSLGLSNLCFLGFVPNQDYQSKSRLKKLGTLDLSFNYLNESIMEVLSALPSIKSLVMAANFIGGPFPMKELTLLPNLEMLDLSGNRLVSYVPNQGMYFVLLKVNSTRPPTWVDLANLFLKSSQLNLLPCQIDSTIELRWLDLLPELTWVNLHPKLTRLEFRPKLTRVDLRSNQHPFRANLSQPLTQATKLDHQ</sequence>
<keyword evidence="3" id="KW-0677">Repeat</keyword>
<dbReference type="PANTHER" id="PTHR48060:SF17">
    <property type="entry name" value="LRR RECEPTOR-LIKE SERINE_THREONINE-PROTEIN KINASE IRK-RELATED"/>
    <property type="match status" value="1"/>
</dbReference>
<organism evidence="6 7">
    <name type="scientific">Vigna mungo</name>
    <name type="common">Black gram</name>
    <name type="synonym">Phaseolus mungo</name>
    <dbReference type="NCBI Taxonomy" id="3915"/>
    <lineage>
        <taxon>Eukaryota</taxon>
        <taxon>Viridiplantae</taxon>
        <taxon>Streptophyta</taxon>
        <taxon>Embryophyta</taxon>
        <taxon>Tracheophyta</taxon>
        <taxon>Spermatophyta</taxon>
        <taxon>Magnoliopsida</taxon>
        <taxon>eudicotyledons</taxon>
        <taxon>Gunneridae</taxon>
        <taxon>Pentapetalae</taxon>
        <taxon>rosids</taxon>
        <taxon>fabids</taxon>
        <taxon>Fabales</taxon>
        <taxon>Fabaceae</taxon>
        <taxon>Papilionoideae</taxon>
        <taxon>50 kb inversion clade</taxon>
        <taxon>NPAAA clade</taxon>
        <taxon>indigoferoid/millettioid clade</taxon>
        <taxon>Phaseoleae</taxon>
        <taxon>Vigna</taxon>
    </lineage>
</organism>